<dbReference type="EnsemblMetazoa" id="HelroT178793">
    <property type="protein sequence ID" value="HelroP178793"/>
    <property type="gene ID" value="HelroG178793"/>
</dbReference>
<dbReference type="FunFam" id="1.20.1260.10:FF:000002">
    <property type="entry name" value="Ferritin, mitochondrial"/>
    <property type="match status" value="1"/>
</dbReference>
<dbReference type="STRING" id="6412.T1FDR1"/>
<keyword evidence="4 9" id="KW-0560">Oxidoreductase</keyword>
<evidence type="ECO:0000313" key="13">
    <source>
        <dbReference type="Proteomes" id="UP000015101"/>
    </source>
</evidence>
<accession>T1FDR1</accession>
<dbReference type="EMBL" id="AMQM01006557">
    <property type="status" value="NOT_ANNOTATED_CDS"/>
    <property type="molecule type" value="Genomic_DNA"/>
</dbReference>
<evidence type="ECO:0000256" key="6">
    <source>
        <dbReference type="ARBA" id="ARBA00025111"/>
    </source>
</evidence>
<dbReference type="Pfam" id="PF00210">
    <property type="entry name" value="Ferritin"/>
    <property type="match status" value="1"/>
</dbReference>
<dbReference type="InterPro" id="IPR001519">
    <property type="entry name" value="Ferritin"/>
</dbReference>
<dbReference type="Proteomes" id="UP000015101">
    <property type="component" value="Unassembled WGS sequence"/>
</dbReference>
<keyword evidence="13" id="KW-1185">Reference proteome</keyword>
<dbReference type="InterPro" id="IPR008331">
    <property type="entry name" value="Ferritin_DPS_dom"/>
</dbReference>
<dbReference type="SUPFAM" id="SSF47240">
    <property type="entry name" value="Ferritin-like"/>
    <property type="match status" value="1"/>
</dbReference>
<comment type="function">
    <text evidence="9">Stores iron in a soluble, non-toxic, readily available form. Important for iron homeostasis. Iron is taken up in the ferrous form and deposited as ferric hydroxides after oxidation.</text>
</comment>
<dbReference type="OrthoDB" id="186462at2759"/>
<dbReference type="InterPro" id="IPR009078">
    <property type="entry name" value="Ferritin-like_SF"/>
</dbReference>
<dbReference type="PANTHER" id="PTHR11431">
    <property type="entry name" value="FERRITIN"/>
    <property type="match status" value="1"/>
</dbReference>
<dbReference type="PROSITE" id="PS50905">
    <property type="entry name" value="FERRITIN_LIKE"/>
    <property type="match status" value="1"/>
</dbReference>
<reference evidence="12" key="3">
    <citation type="submission" date="2015-06" db="UniProtKB">
        <authorList>
            <consortium name="EnsemblMetazoa"/>
        </authorList>
    </citation>
    <scope>IDENTIFICATION</scope>
</reference>
<dbReference type="GO" id="GO:0006879">
    <property type="term" value="P:intracellular iron ion homeostasis"/>
    <property type="evidence" value="ECO:0007669"/>
    <property type="project" value="UniProtKB-KW"/>
</dbReference>
<dbReference type="EMBL" id="KB097496">
    <property type="protein sequence ID" value="ESN95877.1"/>
    <property type="molecule type" value="Genomic_DNA"/>
</dbReference>
<evidence type="ECO:0000256" key="8">
    <source>
        <dbReference type="PIRSR" id="PIRSR601519-1"/>
    </source>
</evidence>
<evidence type="ECO:0000259" key="10">
    <source>
        <dbReference type="PROSITE" id="PS50905"/>
    </source>
</evidence>
<protein>
    <recommendedName>
        <fullName evidence="9">Ferritin</fullName>
        <ecNumber evidence="9">1.16.3.1</ecNumber>
    </recommendedName>
</protein>
<dbReference type="CDD" id="cd01056">
    <property type="entry name" value="Euk_Ferritin"/>
    <property type="match status" value="1"/>
</dbReference>
<dbReference type="GO" id="GO:0005737">
    <property type="term" value="C:cytoplasm"/>
    <property type="evidence" value="ECO:0000318"/>
    <property type="project" value="GO_Central"/>
</dbReference>
<evidence type="ECO:0000256" key="2">
    <source>
        <dbReference type="ARBA" id="ARBA00022434"/>
    </source>
</evidence>
<dbReference type="GeneID" id="20206960"/>
<dbReference type="InterPro" id="IPR009040">
    <property type="entry name" value="Ferritin-like_diiron"/>
</dbReference>
<feature type="binding site" evidence="8">
    <location>
        <position position="105"/>
    </location>
    <ligand>
        <name>Fe cation</name>
        <dbReference type="ChEBI" id="CHEBI:24875"/>
        <label>1</label>
    </ligand>
</feature>
<feature type="binding site" evidence="8">
    <location>
        <position position="25"/>
    </location>
    <ligand>
        <name>Fe cation</name>
        <dbReference type="ChEBI" id="CHEBI:24875"/>
        <label>1</label>
    </ligand>
</feature>
<evidence type="ECO:0000256" key="1">
    <source>
        <dbReference type="ARBA" id="ARBA00007513"/>
    </source>
</evidence>
<dbReference type="CTD" id="20206960"/>
<feature type="binding site" evidence="8">
    <location>
        <position position="63"/>
    </location>
    <ligand>
        <name>Fe cation</name>
        <dbReference type="ChEBI" id="CHEBI:24875"/>
        <label>1</label>
    </ligand>
</feature>
<proteinExistence type="inferred from homology"/>
<evidence type="ECO:0000313" key="12">
    <source>
        <dbReference type="EnsemblMetazoa" id="HelroP178793"/>
    </source>
</evidence>
<dbReference type="AlphaFoldDB" id="T1FDR1"/>
<evidence type="ECO:0000256" key="4">
    <source>
        <dbReference type="ARBA" id="ARBA00023002"/>
    </source>
</evidence>
<dbReference type="FunCoup" id="T1FDR1">
    <property type="interactions" value="31"/>
</dbReference>
<dbReference type="RefSeq" id="XP_009025925.1">
    <property type="nucleotide sequence ID" value="XM_009027677.1"/>
</dbReference>
<dbReference type="GO" id="GO:0006826">
    <property type="term" value="P:iron ion transport"/>
    <property type="evidence" value="ECO:0007669"/>
    <property type="project" value="InterPro"/>
</dbReference>
<dbReference type="PANTHER" id="PTHR11431:SF75">
    <property type="entry name" value="FERRITIN"/>
    <property type="match status" value="1"/>
</dbReference>
<dbReference type="eggNOG" id="KOG2332">
    <property type="taxonomic scope" value="Eukaryota"/>
</dbReference>
<feature type="binding site" evidence="8">
    <location>
        <position position="139"/>
    </location>
    <ligand>
        <name>Fe cation</name>
        <dbReference type="ChEBI" id="CHEBI:24875"/>
        <label>1</label>
    </ligand>
</feature>
<evidence type="ECO:0000313" key="11">
    <source>
        <dbReference type="EMBL" id="ESN95877.1"/>
    </source>
</evidence>
<dbReference type="HOGENOM" id="CLU_065681_4_0_1"/>
<dbReference type="InParanoid" id="T1FDR1"/>
<reference evidence="13" key="1">
    <citation type="submission" date="2012-12" db="EMBL/GenBank/DDBJ databases">
        <authorList>
            <person name="Hellsten U."/>
            <person name="Grimwood J."/>
            <person name="Chapman J.A."/>
            <person name="Shapiro H."/>
            <person name="Aerts A."/>
            <person name="Otillar R.P."/>
            <person name="Terry A.Y."/>
            <person name="Boore J.L."/>
            <person name="Simakov O."/>
            <person name="Marletaz F."/>
            <person name="Cho S.-J."/>
            <person name="Edsinger-Gonzales E."/>
            <person name="Havlak P."/>
            <person name="Kuo D.-H."/>
            <person name="Larsson T."/>
            <person name="Lv J."/>
            <person name="Arendt D."/>
            <person name="Savage R."/>
            <person name="Osoegawa K."/>
            <person name="de Jong P."/>
            <person name="Lindberg D.R."/>
            <person name="Seaver E.C."/>
            <person name="Weisblat D.A."/>
            <person name="Putnam N.H."/>
            <person name="Grigoriev I.V."/>
            <person name="Rokhsar D.S."/>
        </authorList>
    </citation>
    <scope>NUCLEOTIDE SEQUENCE</scope>
</reference>
<gene>
    <name evidence="12" type="primary">20206960</name>
    <name evidence="11" type="ORF">HELRODRAFT_178793</name>
</gene>
<dbReference type="OMA" id="EHSERIM"/>
<dbReference type="GO" id="GO:0004322">
    <property type="term" value="F:ferroxidase activity"/>
    <property type="evidence" value="ECO:0007669"/>
    <property type="project" value="UniProtKB-EC"/>
</dbReference>
<dbReference type="Gene3D" id="1.20.1260.10">
    <property type="match status" value="1"/>
</dbReference>
<sequence>MSESRIRQNFAAECEAMLNKQISLELHASYIYQSMATYFHRDDIALKGFQEYFHKRSEDKKEHSERIMKYITKRGGFVHLQDIQKPSEDNWGTGLQAFEAALQLEKSVNQSLLDIHKVASKFSDPHLTHYLEDECCEKQVELLYQMSCHITNLKRVGPGLGEYMFNKESLD</sequence>
<dbReference type="EC" id="1.16.3.1" evidence="9"/>
<comment type="similarity">
    <text evidence="1 9">Belongs to the ferritin family.</text>
</comment>
<dbReference type="GO" id="GO:0008198">
    <property type="term" value="F:ferrous iron binding"/>
    <property type="evidence" value="ECO:0000318"/>
    <property type="project" value="GO_Central"/>
</dbReference>
<keyword evidence="5 8" id="KW-0408">Iron</keyword>
<dbReference type="KEGG" id="hro:HELRODRAFT_178793"/>
<dbReference type="GO" id="GO:0008199">
    <property type="term" value="F:ferric iron binding"/>
    <property type="evidence" value="ECO:0000318"/>
    <property type="project" value="GO_Central"/>
</dbReference>
<organism evidence="12 13">
    <name type="scientific">Helobdella robusta</name>
    <name type="common">Californian leech</name>
    <dbReference type="NCBI Taxonomy" id="6412"/>
    <lineage>
        <taxon>Eukaryota</taxon>
        <taxon>Metazoa</taxon>
        <taxon>Spiralia</taxon>
        <taxon>Lophotrochozoa</taxon>
        <taxon>Annelida</taxon>
        <taxon>Clitellata</taxon>
        <taxon>Hirudinea</taxon>
        <taxon>Rhynchobdellida</taxon>
        <taxon>Glossiphoniidae</taxon>
        <taxon>Helobdella</taxon>
    </lineage>
</organism>
<evidence type="ECO:0000256" key="5">
    <source>
        <dbReference type="ARBA" id="ARBA00023004"/>
    </source>
</evidence>
<feature type="domain" description="Ferritin-like diiron" evidence="10">
    <location>
        <begin position="8"/>
        <end position="157"/>
    </location>
</feature>
<reference evidence="11 13" key="2">
    <citation type="journal article" date="2013" name="Nature">
        <title>Insights into bilaterian evolution from three spiralian genomes.</title>
        <authorList>
            <person name="Simakov O."/>
            <person name="Marletaz F."/>
            <person name="Cho S.J."/>
            <person name="Edsinger-Gonzales E."/>
            <person name="Havlak P."/>
            <person name="Hellsten U."/>
            <person name="Kuo D.H."/>
            <person name="Larsson T."/>
            <person name="Lv J."/>
            <person name="Arendt D."/>
            <person name="Savage R."/>
            <person name="Osoegawa K."/>
            <person name="de Jong P."/>
            <person name="Grimwood J."/>
            <person name="Chapman J.A."/>
            <person name="Shapiro H."/>
            <person name="Aerts A."/>
            <person name="Otillar R.P."/>
            <person name="Terry A.Y."/>
            <person name="Boore J.L."/>
            <person name="Grigoriev I.V."/>
            <person name="Lindberg D.R."/>
            <person name="Seaver E.C."/>
            <person name="Weisblat D.A."/>
            <person name="Putnam N.H."/>
            <person name="Rokhsar D.S."/>
        </authorList>
    </citation>
    <scope>NUCLEOTIDE SEQUENCE</scope>
</reference>
<keyword evidence="2 9" id="KW-0409">Iron storage</keyword>
<keyword evidence="3 8" id="KW-0479">Metal-binding</keyword>
<comment type="function">
    <text evidence="6">Stores iron in a soluble, non-toxic, readily available form. Important for iron homeostasis. Has ferroxidase activity. Iron is taken up in the ferrous form and deposited as ferric hydroxides after oxidation.</text>
</comment>
<comment type="catalytic activity">
    <reaction evidence="7 9">
        <text>4 Fe(2+) + O2 + 4 H(+) = 4 Fe(3+) + 2 H2O</text>
        <dbReference type="Rhea" id="RHEA:11148"/>
        <dbReference type="ChEBI" id="CHEBI:15377"/>
        <dbReference type="ChEBI" id="CHEBI:15378"/>
        <dbReference type="ChEBI" id="CHEBI:15379"/>
        <dbReference type="ChEBI" id="CHEBI:29033"/>
        <dbReference type="ChEBI" id="CHEBI:29034"/>
        <dbReference type="EC" id="1.16.3.1"/>
    </reaction>
</comment>
<dbReference type="InterPro" id="IPR012347">
    <property type="entry name" value="Ferritin-like"/>
</dbReference>
<name>T1FDR1_HELRO</name>
<evidence type="ECO:0000256" key="9">
    <source>
        <dbReference type="RuleBase" id="RU361145"/>
    </source>
</evidence>
<evidence type="ECO:0000256" key="3">
    <source>
        <dbReference type="ARBA" id="ARBA00022723"/>
    </source>
</evidence>
<evidence type="ECO:0000256" key="7">
    <source>
        <dbReference type="ARBA" id="ARBA00047990"/>
    </source>
</evidence>